<evidence type="ECO:0000259" key="2">
    <source>
        <dbReference type="PROSITE" id="PS01148"/>
    </source>
</evidence>
<dbReference type="PANTHER" id="PTHR33279">
    <property type="entry name" value="SULFUR CARRIER PROTEIN YEDF-RELATED"/>
    <property type="match status" value="1"/>
</dbReference>
<evidence type="ECO:0000313" key="4">
    <source>
        <dbReference type="Proteomes" id="UP001349262"/>
    </source>
</evidence>
<dbReference type="InterPro" id="IPR001455">
    <property type="entry name" value="TusA-like"/>
</dbReference>
<dbReference type="PROSITE" id="PS01148">
    <property type="entry name" value="UPF0033"/>
    <property type="match status" value="1"/>
</dbReference>
<feature type="domain" description="UPF0033" evidence="2">
    <location>
        <begin position="12"/>
        <end position="36"/>
    </location>
</feature>
<protein>
    <submittedName>
        <fullName evidence="3">Response regulator SirA</fullName>
    </submittedName>
</protein>
<dbReference type="EMBL" id="MLBY01000002">
    <property type="protein sequence ID" value="MEE7455650.1"/>
    <property type="molecule type" value="Genomic_DNA"/>
</dbReference>
<dbReference type="Pfam" id="PF01206">
    <property type="entry name" value="TusA"/>
    <property type="match status" value="1"/>
</dbReference>
<comment type="similarity">
    <text evidence="1">Belongs to the sulfur carrier protein TusA family.</text>
</comment>
<reference evidence="3 4" key="1">
    <citation type="journal article" date="2012" name="Genet. Mol. Biol.">
        <title>Analysis of 16S rRNA and mxaF genes revealing insights into Methylobacterium niche-specific plant association.</title>
        <authorList>
            <person name="Dourado M.N."/>
            <person name="Andreote F.D."/>
            <person name="Dini-Andreote F."/>
            <person name="Conti R."/>
            <person name="Araujo J.M."/>
            <person name="Araujo W.L."/>
        </authorList>
    </citation>
    <scope>NUCLEOTIDE SEQUENCE [LARGE SCALE GENOMIC DNA]</scope>
    <source>
        <strain evidence="3 4">SR1.6/4</strain>
    </source>
</reference>
<keyword evidence="4" id="KW-1185">Reference proteome</keyword>
<dbReference type="PANTHER" id="PTHR33279:SF6">
    <property type="entry name" value="SULFUR CARRIER PROTEIN YEDF-RELATED"/>
    <property type="match status" value="1"/>
</dbReference>
<gene>
    <name evidence="3" type="ORF">MRSR164_02120</name>
</gene>
<evidence type="ECO:0000313" key="3">
    <source>
        <dbReference type="EMBL" id="MEE7455650.1"/>
    </source>
</evidence>
<proteinExistence type="inferred from homology"/>
<dbReference type="SUPFAM" id="SSF64307">
    <property type="entry name" value="SirA-like"/>
    <property type="match status" value="1"/>
</dbReference>
<name>A0ABU7T529_9HYPH</name>
<sequence length="88" mass="9403">MREIPDAGTVELDLSGLKCPLPALRTRKALRGLAPGARLAVTCTDPLAGIDIPNVVREEGAALEAQERHGPVSRFLIRPIARTDHSPS</sequence>
<dbReference type="Proteomes" id="UP001349262">
    <property type="component" value="Unassembled WGS sequence"/>
</dbReference>
<organism evidence="3 4">
    <name type="scientific">Methylobacterium radiotolerans</name>
    <dbReference type="NCBI Taxonomy" id="31998"/>
    <lineage>
        <taxon>Bacteria</taxon>
        <taxon>Pseudomonadati</taxon>
        <taxon>Pseudomonadota</taxon>
        <taxon>Alphaproteobacteria</taxon>
        <taxon>Hyphomicrobiales</taxon>
        <taxon>Methylobacteriaceae</taxon>
        <taxon>Methylobacterium</taxon>
    </lineage>
</organism>
<dbReference type="CDD" id="cd00291">
    <property type="entry name" value="SirA_YedF_YeeD"/>
    <property type="match status" value="1"/>
</dbReference>
<dbReference type="Gene3D" id="3.30.110.40">
    <property type="entry name" value="TusA-like domain"/>
    <property type="match status" value="1"/>
</dbReference>
<comment type="caution">
    <text evidence="3">The sequence shown here is derived from an EMBL/GenBank/DDBJ whole genome shotgun (WGS) entry which is preliminary data.</text>
</comment>
<accession>A0ABU7T529</accession>
<dbReference type="InterPro" id="IPR036868">
    <property type="entry name" value="TusA-like_sf"/>
</dbReference>
<evidence type="ECO:0000256" key="1">
    <source>
        <dbReference type="ARBA" id="ARBA00008984"/>
    </source>
</evidence>